<evidence type="ECO:0008006" key="4">
    <source>
        <dbReference type="Google" id="ProtNLM"/>
    </source>
</evidence>
<reference evidence="2 3" key="1">
    <citation type="submission" date="2014-01" db="EMBL/GenBank/DDBJ databases">
        <title>Comparative genomics of Petrotoga.</title>
        <authorList>
            <person name="Chow K."/>
            <person name="Charchuk R."/>
            <person name="Nesbo C.L."/>
        </authorList>
    </citation>
    <scope>NUCLEOTIDE SEQUENCE [LARGE SCALE GENOMIC DNA]</scope>
    <source>
        <strain evidence="2 3">DSM 16923</strain>
    </source>
</reference>
<evidence type="ECO:0000313" key="3">
    <source>
        <dbReference type="Proteomes" id="UP000236950"/>
    </source>
</evidence>
<keyword evidence="3" id="KW-1185">Reference proteome</keyword>
<gene>
    <name evidence="2" type="ORF">AA81_02895</name>
</gene>
<dbReference type="Proteomes" id="UP000236950">
    <property type="component" value="Unassembled WGS sequence"/>
</dbReference>
<feature type="compositionally biased region" description="Low complexity" evidence="1">
    <location>
        <begin position="535"/>
        <end position="554"/>
    </location>
</feature>
<dbReference type="Gene3D" id="2.60.40.10">
    <property type="entry name" value="Immunoglobulins"/>
    <property type="match status" value="1"/>
</dbReference>
<name>A0A2S5EJD1_9BACT</name>
<sequence>MKNYSLIFVVILFSAISFALNINILSPQEDAQNVDIRTSFRWQSIDAEEKELRYRIYISEDPDIDEKDLKLENIFSNFYTGDVLKPETTYYWKVEGVDQDGNVYSSKTAKFTTRSLRPGDAYIIIFEEFDKILPLDDNFLGISKNKVELLNANKVVVKTVDFGQNIEDGFLTSKAAFLVTQSETYIFDYSLEKRAQLNVKIKGLAGENIFYSDDEIFSITDDFQIQKQIDFNNIQKALVKDGYIYLLTEDKFVKMNSNFEAVESYDFNDKTFDFDYLEIQNMTLFPILTNNNIILLDTNLQKMSQLDFQIETQRYQRKIYTYYDKIVLLSGSKNLNFYDSELNLIRTFTYEENFNYFVPVNKDRFILVGESIKSFNLEGNLVWNYSTINKFQIINEPLVYDKGLMVGVKDFLTRFLIFYDDFDSQYYFTRYIKEKMSLPQPIEEIVAPPSTVTVQATPITPQVTEITPEPTQITVPEPVEETITVPSTPIDVTVEPTPSTPQATEITAEPTQITVPEPVEEVITTPSTPIDITVEPTPSTPQATETTPEPTQITIPEPTQITIPEPVEEGITAPSTPLTITVEPTPITAEATELTKIFSKGFDEYIYGSLYDGENFYLYGYEGKNDNWDAKTWKIDPYGNILNERSLYAQNTDFFRVAILTKDSTDNTKNIIYVGDTLSYGLNGNAYIVSLTEDGSVNYQIDYGDIGRDSGISITNIDENSYAVTGNLFINKKLSDIFVSKYLNDGTRIWTNNFGGNDVEIALDIKNSQDQGFMVFGASRSFGAGGFDIYVLKIDYYGNMKWSNVYGDPNDNIPVGVIKDGRKYYVLFETTSTPMSYGILEVDELNGFGDSFEFPLEGSNKFLGFTTIDGKYLAYGYGIENGKKVGIIYEVNFEEEKFEKLNTYTLDSDFEIISISKPENQNPIYIFGNTTINGVNNIALIIDIL</sequence>
<dbReference type="PANTHER" id="PTHR42754">
    <property type="entry name" value="ENDOGLUCANASE"/>
    <property type="match status" value="1"/>
</dbReference>
<dbReference type="RefSeq" id="WP_103898145.1">
    <property type="nucleotide sequence ID" value="NZ_JALY01000059.1"/>
</dbReference>
<dbReference type="InterPro" id="IPR013783">
    <property type="entry name" value="Ig-like_fold"/>
</dbReference>
<organism evidence="2 3">
    <name type="scientific">Petrotoga halophila DSM 16923</name>
    <dbReference type="NCBI Taxonomy" id="1122953"/>
    <lineage>
        <taxon>Bacteria</taxon>
        <taxon>Thermotogati</taxon>
        <taxon>Thermotogota</taxon>
        <taxon>Thermotogae</taxon>
        <taxon>Petrotogales</taxon>
        <taxon>Petrotogaceae</taxon>
        <taxon>Petrotoga</taxon>
    </lineage>
</organism>
<accession>A0A2S5EJD1</accession>
<proteinExistence type="predicted"/>
<evidence type="ECO:0000256" key="1">
    <source>
        <dbReference type="SAM" id="MobiDB-lite"/>
    </source>
</evidence>
<comment type="caution">
    <text evidence="2">The sequence shown here is derived from an EMBL/GenBank/DDBJ whole genome shotgun (WGS) entry which is preliminary data.</text>
</comment>
<protein>
    <recommendedName>
        <fullName evidence="4">Fibronectin type-III domain-containing protein</fullName>
    </recommendedName>
</protein>
<dbReference type="EMBL" id="JALY01000059">
    <property type="protein sequence ID" value="POZ93232.1"/>
    <property type="molecule type" value="Genomic_DNA"/>
</dbReference>
<evidence type="ECO:0000313" key="2">
    <source>
        <dbReference type="EMBL" id="POZ93232.1"/>
    </source>
</evidence>
<dbReference type="AlphaFoldDB" id="A0A2S5EJD1"/>
<feature type="region of interest" description="Disordered" evidence="1">
    <location>
        <begin position="529"/>
        <end position="554"/>
    </location>
</feature>
<dbReference type="PANTHER" id="PTHR42754:SF1">
    <property type="entry name" value="LIPOPROTEIN"/>
    <property type="match status" value="1"/>
</dbReference>